<dbReference type="SUPFAM" id="SSF47413">
    <property type="entry name" value="lambda repressor-like DNA-binding domains"/>
    <property type="match status" value="1"/>
</dbReference>
<accession>A0A6G4ARA3</accession>
<dbReference type="AlphaFoldDB" id="A0A6G4ARA3"/>
<organism evidence="1 2">
    <name type="scientific">Streptomyces rhizosphaericus</name>
    <dbReference type="NCBI Taxonomy" id="114699"/>
    <lineage>
        <taxon>Bacteria</taxon>
        <taxon>Bacillati</taxon>
        <taxon>Actinomycetota</taxon>
        <taxon>Actinomycetes</taxon>
        <taxon>Kitasatosporales</taxon>
        <taxon>Streptomycetaceae</taxon>
        <taxon>Streptomyces</taxon>
        <taxon>Streptomyces violaceusniger group</taxon>
    </lineage>
</organism>
<dbReference type="Proteomes" id="UP000476310">
    <property type="component" value="Unassembled WGS sequence"/>
</dbReference>
<dbReference type="GO" id="GO:0003677">
    <property type="term" value="F:DNA binding"/>
    <property type="evidence" value="ECO:0007669"/>
    <property type="project" value="InterPro"/>
</dbReference>
<comment type="caution">
    <text evidence="1">The sequence shown here is derived from an EMBL/GenBank/DDBJ whole genome shotgun (WGS) entry which is preliminary data.</text>
</comment>
<dbReference type="EMBL" id="JAAIKT010000051">
    <property type="protein sequence ID" value="NEW74997.1"/>
    <property type="molecule type" value="Genomic_DNA"/>
</dbReference>
<dbReference type="InterPro" id="IPR010982">
    <property type="entry name" value="Lambda_DNA-bd_dom_sf"/>
</dbReference>
<dbReference type="Gene3D" id="1.10.260.40">
    <property type="entry name" value="lambda repressor-like DNA-binding domains"/>
    <property type="match status" value="1"/>
</dbReference>
<dbReference type="InterPro" id="IPR001387">
    <property type="entry name" value="Cro/C1-type_HTH"/>
</dbReference>
<reference evidence="1" key="1">
    <citation type="submission" date="2020-02" db="EMBL/GenBank/DDBJ databases">
        <title>A new Streptomyces sp. for controlling soil-borne diseases.</title>
        <authorList>
            <person name="Li X."/>
            <person name="Tian Y."/>
            <person name="Gao K."/>
        </authorList>
    </citation>
    <scope>NUCLEOTIDE SEQUENCE [LARGE SCALE GENOMIC DNA]</scope>
    <source>
        <strain evidence="1">0250</strain>
    </source>
</reference>
<keyword evidence="2" id="KW-1185">Reference proteome</keyword>
<dbReference type="RefSeq" id="WP_164433019.1">
    <property type="nucleotide sequence ID" value="NZ_JAAIKT010000051.1"/>
</dbReference>
<sequence>MPVDGEGAVSVAAVGSTDSALKRARVARNMTLEEAADALNAITGGASDASLMSAWESGRRRTGKRNRAGLCQLYRERPEVLFAHQDGAATSVLESSGTAVVVKVLTRWTDLVEAMVDVAAGAREHLVVTGSRSREKAYLAAIETAVAQHPDLVHYRVLYGEPRHRALADHLLRLLELRDPSARRNGVKTLHIGMVEQSEALERFFVASETAAVVPLPSFHGAEGFDCGVLLSREAAVGLVHHGREACASARPVETIEAVRALPIRHN</sequence>
<dbReference type="CDD" id="cd00093">
    <property type="entry name" value="HTH_XRE"/>
    <property type="match status" value="1"/>
</dbReference>
<evidence type="ECO:0000313" key="1">
    <source>
        <dbReference type="EMBL" id="NEW74997.1"/>
    </source>
</evidence>
<name>A0A6G4ARA3_9ACTN</name>
<gene>
    <name evidence="1" type="ORF">G4H13_32700</name>
</gene>
<protein>
    <submittedName>
        <fullName evidence="1">Helix-turn-helix transcriptional regulator</fullName>
    </submittedName>
</protein>
<proteinExistence type="predicted"/>
<evidence type="ECO:0000313" key="2">
    <source>
        <dbReference type="Proteomes" id="UP000476310"/>
    </source>
</evidence>